<sequence>MARLLVSPSTLLVVASVVAGSSGCVLETKVYDIDVRTRLILAIQTTIDLNKYEISAIYKDRVYLGSKQVAPFNIQQDDAACVTQGGYLLEIDNNEENKFTWDFAQRLGNTDYVATGANDIDQEGKFVFYHSKKPLPSNVTWLPNQPDDAGGNEDCMVHWIPRGGLNDIPCNLRVKYMCEIPLL</sequence>
<dbReference type="Gene3D" id="3.10.100.10">
    <property type="entry name" value="Mannose-Binding Protein A, subunit A"/>
    <property type="match status" value="1"/>
</dbReference>
<feature type="chain" id="PRO_5042108092" description="C-type lectin domain-containing protein" evidence="6">
    <location>
        <begin position="24"/>
        <end position="183"/>
    </location>
</feature>
<gene>
    <name evidence="8" type="ORF">RRG08_046488</name>
</gene>
<keyword evidence="5" id="KW-1015">Disulfide bond</keyword>
<name>A0AAE0YID8_9GAST</name>
<evidence type="ECO:0000256" key="3">
    <source>
        <dbReference type="ARBA" id="ARBA00022729"/>
    </source>
</evidence>
<dbReference type="PANTHER" id="PTHR22799">
    <property type="entry name" value="TETRANECTIN-RELATED"/>
    <property type="match status" value="1"/>
</dbReference>
<dbReference type="Pfam" id="PF00059">
    <property type="entry name" value="Lectin_C"/>
    <property type="match status" value="1"/>
</dbReference>
<keyword evidence="9" id="KW-1185">Reference proteome</keyword>
<dbReference type="SMART" id="SM00034">
    <property type="entry name" value="CLECT"/>
    <property type="match status" value="1"/>
</dbReference>
<evidence type="ECO:0000313" key="8">
    <source>
        <dbReference type="EMBL" id="KAK3747101.1"/>
    </source>
</evidence>
<dbReference type="EMBL" id="JAWDGP010006108">
    <property type="protein sequence ID" value="KAK3747101.1"/>
    <property type="molecule type" value="Genomic_DNA"/>
</dbReference>
<comment type="subcellular location">
    <subcellularLocation>
        <location evidence="1">Secreted</location>
    </subcellularLocation>
</comment>
<dbReference type="GO" id="GO:0030246">
    <property type="term" value="F:carbohydrate binding"/>
    <property type="evidence" value="ECO:0007669"/>
    <property type="project" value="UniProtKB-KW"/>
</dbReference>
<feature type="domain" description="C-type lectin" evidence="7">
    <location>
        <begin position="58"/>
        <end position="179"/>
    </location>
</feature>
<organism evidence="8 9">
    <name type="scientific">Elysia crispata</name>
    <name type="common">lettuce slug</name>
    <dbReference type="NCBI Taxonomy" id="231223"/>
    <lineage>
        <taxon>Eukaryota</taxon>
        <taxon>Metazoa</taxon>
        <taxon>Spiralia</taxon>
        <taxon>Lophotrochozoa</taxon>
        <taxon>Mollusca</taxon>
        <taxon>Gastropoda</taxon>
        <taxon>Heterobranchia</taxon>
        <taxon>Euthyneura</taxon>
        <taxon>Panpulmonata</taxon>
        <taxon>Sacoglossa</taxon>
        <taxon>Placobranchoidea</taxon>
        <taxon>Plakobranchidae</taxon>
        <taxon>Elysia</taxon>
    </lineage>
</organism>
<keyword evidence="3 6" id="KW-0732">Signal</keyword>
<dbReference type="InterPro" id="IPR016186">
    <property type="entry name" value="C-type_lectin-like/link_sf"/>
</dbReference>
<keyword evidence="2" id="KW-0964">Secreted</keyword>
<dbReference type="SUPFAM" id="SSF56436">
    <property type="entry name" value="C-type lectin-like"/>
    <property type="match status" value="1"/>
</dbReference>
<reference evidence="8" key="1">
    <citation type="journal article" date="2023" name="G3 (Bethesda)">
        <title>A reference genome for the long-term kleptoplast-retaining sea slug Elysia crispata morphotype clarki.</title>
        <authorList>
            <person name="Eastman K.E."/>
            <person name="Pendleton A.L."/>
            <person name="Shaikh M.A."/>
            <person name="Suttiyut T."/>
            <person name="Ogas R."/>
            <person name="Tomko P."/>
            <person name="Gavelis G."/>
            <person name="Widhalm J.R."/>
            <person name="Wisecaver J.H."/>
        </authorList>
    </citation>
    <scope>NUCLEOTIDE SEQUENCE</scope>
    <source>
        <strain evidence="8">ECLA1</strain>
    </source>
</reference>
<dbReference type="GO" id="GO:0005615">
    <property type="term" value="C:extracellular space"/>
    <property type="evidence" value="ECO:0007669"/>
    <property type="project" value="TreeGrafter"/>
</dbReference>
<evidence type="ECO:0000256" key="2">
    <source>
        <dbReference type="ARBA" id="ARBA00022525"/>
    </source>
</evidence>
<comment type="caution">
    <text evidence="8">The sequence shown here is derived from an EMBL/GenBank/DDBJ whole genome shotgun (WGS) entry which is preliminary data.</text>
</comment>
<evidence type="ECO:0000256" key="4">
    <source>
        <dbReference type="ARBA" id="ARBA00022734"/>
    </source>
</evidence>
<proteinExistence type="predicted"/>
<keyword evidence="4" id="KW-0430">Lectin</keyword>
<dbReference type="GO" id="GO:0008083">
    <property type="term" value="F:growth factor activity"/>
    <property type="evidence" value="ECO:0007669"/>
    <property type="project" value="TreeGrafter"/>
</dbReference>
<accession>A0AAE0YID8</accession>
<dbReference type="PROSITE" id="PS00615">
    <property type="entry name" value="C_TYPE_LECTIN_1"/>
    <property type="match status" value="1"/>
</dbReference>
<evidence type="ECO:0000256" key="5">
    <source>
        <dbReference type="ARBA" id="ARBA00023157"/>
    </source>
</evidence>
<evidence type="ECO:0000256" key="1">
    <source>
        <dbReference type="ARBA" id="ARBA00004613"/>
    </source>
</evidence>
<dbReference type="Proteomes" id="UP001283361">
    <property type="component" value="Unassembled WGS sequence"/>
</dbReference>
<evidence type="ECO:0000259" key="7">
    <source>
        <dbReference type="PROSITE" id="PS50041"/>
    </source>
</evidence>
<dbReference type="InterPro" id="IPR016187">
    <property type="entry name" value="CTDL_fold"/>
</dbReference>
<dbReference type="InterPro" id="IPR018378">
    <property type="entry name" value="C-type_lectin_CS"/>
</dbReference>
<evidence type="ECO:0000313" key="9">
    <source>
        <dbReference type="Proteomes" id="UP001283361"/>
    </source>
</evidence>
<dbReference type="PROSITE" id="PS51257">
    <property type="entry name" value="PROKAR_LIPOPROTEIN"/>
    <property type="match status" value="1"/>
</dbReference>
<dbReference type="InterPro" id="IPR051663">
    <property type="entry name" value="CLec_Tetranectin-domain"/>
</dbReference>
<dbReference type="PANTHER" id="PTHR22799:SF1">
    <property type="entry name" value="C-TYPE LECTIN DOMAIN FAMILY 11 MEMBER A"/>
    <property type="match status" value="1"/>
</dbReference>
<protein>
    <recommendedName>
        <fullName evidence="7">C-type lectin domain-containing protein</fullName>
    </recommendedName>
</protein>
<dbReference type="InterPro" id="IPR001304">
    <property type="entry name" value="C-type_lectin-like"/>
</dbReference>
<evidence type="ECO:0000256" key="6">
    <source>
        <dbReference type="SAM" id="SignalP"/>
    </source>
</evidence>
<dbReference type="AlphaFoldDB" id="A0AAE0YID8"/>
<dbReference type="CDD" id="cd00037">
    <property type="entry name" value="CLECT"/>
    <property type="match status" value="1"/>
</dbReference>
<dbReference type="PROSITE" id="PS50041">
    <property type="entry name" value="C_TYPE_LECTIN_2"/>
    <property type="match status" value="1"/>
</dbReference>
<feature type="signal peptide" evidence="6">
    <location>
        <begin position="1"/>
        <end position="23"/>
    </location>
</feature>